<evidence type="ECO:0000256" key="1">
    <source>
        <dbReference type="SAM" id="MobiDB-lite"/>
    </source>
</evidence>
<comment type="caution">
    <text evidence="2">The sequence shown here is derived from an EMBL/GenBank/DDBJ whole genome shotgun (WGS) entry which is preliminary data.</text>
</comment>
<evidence type="ECO:0000313" key="2">
    <source>
        <dbReference type="EMBL" id="GAA1573372.1"/>
    </source>
</evidence>
<dbReference type="EMBL" id="BAAAOS010000018">
    <property type="protein sequence ID" value="GAA1573372.1"/>
    <property type="molecule type" value="Genomic_DNA"/>
</dbReference>
<keyword evidence="3" id="KW-1185">Reference proteome</keyword>
<dbReference type="Proteomes" id="UP001500393">
    <property type="component" value="Unassembled WGS sequence"/>
</dbReference>
<gene>
    <name evidence="2" type="ORF">GCM10009789_28600</name>
</gene>
<reference evidence="3" key="1">
    <citation type="journal article" date="2019" name="Int. J. Syst. Evol. Microbiol.">
        <title>The Global Catalogue of Microorganisms (GCM) 10K type strain sequencing project: providing services to taxonomists for standard genome sequencing and annotation.</title>
        <authorList>
            <consortium name="The Broad Institute Genomics Platform"/>
            <consortium name="The Broad Institute Genome Sequencing Center for Infectious Disease"/>
            <person name="Wu L."/>
            <person name="Ma J."/>
        </authorList>
    </citation>
    <scope>NUCLEOTIDE SEQUENCE [LARGE SCALE GENOMIC DNA]</scope>
    <source>
        <strain evidence="3">JCM 14969</strain>
    </source>
</reference>
<feature type="compositionally biased region" description="Polar residues" evidence="1">
    <location>
        <begin position="159"/>
        <end position="175"/>
    </location>
</feature>
<sequence length="184" mass="19287">MLASAHLDPTYLGRSADAVDLARAARSGTRGVATHGVTAHFHATEARALAVGGDAAGAGKALNSAVRVFEERNPGTDPDWISYFNDAELSAEFSHCFRDLGRNSDALTYSQRAISGTSARSDFFAKMVGAMSQVALLARALETWMVPALLRRRPSLQAANSSPLGVSGTSPTSAVNLLRTGSPP</sequence>
<proteinExistence type="predicted"/>
<protein>
    <submittedName>
        <fullName evidence="2">Uncharacterized protein</fullName>
    </submittedName>
</protein>
<organism evidence="2 3">
    <name type="scientific">Kribbella sancticallisti</name>
    <dbReference type="NCBI Taxonomy" id="460087"/>
    <lineage>
        <taxon>Bacteria</taxon>
        <taxon>Bacillati</taxon>
        <taxon>Actinomycetota</taxon>
        <taxon>Actinomycetes</taxon>
        <taxon>Propionibacteriales</taxon>
        <taxon>Kribbellaceae</taxon>
        <taxon>Kribbella</taxon>
    </lineage>
</organism>
<evidence type="ECO:0000313" key="3">
    <source>
        <dbReference type="Proteomes" id="UP001500393"/>
    </source>
</evidence>
<feature type="region of interest" description="Disordered" evidence="1">
    <location>
        <begin position="159"/>
        <end position="184"/>
    </location>
</feature>
<name>A0ABP4P7W7_9ACTN</name>
<accession>A0ABP4P7W7</accession>